<dbReference type="EMBL" id="AP019297">
    <property type="protein sequence ID" value="BBG95518.1"/>
    <property type="molecule type" value="Genomic_DNA"/>
</dbReference>
<dbReference type="GO" id="GO:0000149">
    <property type="term" value="F:SNARE binding"/>
    <property type="evidence" value="ECO:0007669"/>
    <property type="project" value="TreeGrafter"/>
</dbReference>
<organism evidence="2">
    <name type="scientific">Prunus dulcis</name>
    <name type="common">Almond</name>
    <name type="synonym">Amygdalus dulcis</name>
    <dbReference type="NCBI Taxonomy" id="3755"/>
    <lineage>
        <taxon>Eukaryota</taxon>
        <taxon>Viridiplantae</taxon>
        <taxon>Streptophyta</taxon>
        <taxon>Embryophyta</taxon>
        <taxon>Tracheophyta</taxon>
        <taxon>Spermatophyta</taxon>
        <taxon>Magnoliopsida</taxon>
        <taxon>eudicotyledons</taxon>
        <taxon>Gunneridae</taxon>
        <taxon>Pentapetalae</taxon>
        <taxon>rosids</taxon>
        <taxon>fabids</taxon>
        <taxon>Rosales</taxon>
        <taxon>Rosaceae</taxon>
        <taxon>Amygdaloideae</taxon>
        <taxon>Amygdaleae</taxon>
        <taxon>Prunus</taxon>
    </lineage>
</organism>
<dbReference type="InterPro" id="IPR011417">
    <property type="entry name" value="ANTH_dom"/>
</dbReference>
<dbReference type="FunFam" id="1.20.58.150:FF:000005">
    <property type="entry name" value="putative clathrin assembly protein At2g25430"/>
    <property type="match status" value="1"/>
</dbReference>
<name>A0A4Y1QUP3_PRUDU</name>
<dbReference type="InterPro" id="IPR045192">
    <property type="entry name" value="AP180-like"/>
</dbReference>
<dbReference type="AlphaFoldDB" id="A0A4Y1QUP3"/>
<accession>A0A4Y1QUP3</accession>
<dbReference type="SUPFAM" id="SSF89009">
    <property type="entry name" value="GAT-like domain"/>
    <property type="match status" value="1"/>
</dbReference>
<dbReference type="GO" id="GO:0006900">
    <property type="term" value="P:vesicle budding from membrane"/>
    <property type="evidence" value="ECO:0007669"/>
    <property type="project" value="TreeGrafter"/>
</dbReference>
<dbReference type="GO" id="GO:0005546">
    <property type="term" value="F:phosphatidylinositol-4,5-bisphosphate binding"/>
    <property type="evidence" value="ECO:0007669"/>
    <property type="project" value="TreeGrafter"/>
</dbReference>
<dbReference type="GO" id="GO:0048268">
    <property type="term" value="P:clathrin coat assembly"/>
    <property type="evidence" value="ECO:0007669"/>
    <property type="project" value="InterPro"/>
</dbReference>
<dbReference type="PANTHER" id="PTHR22951:SF13">
    <property type="entry name" value="ASSEMBLY PROTEIN, PUTATIVE, EXPRESSED-RELATED"/>
    <property type="match status" value="1"/>
</dbReference>
<sequence length="145" mass="16652">MNESVSRNGRDEKRAVTPLRDMKPEQIFAKMGHLQRLLDRFLATRPTGLAKISRMVLVAVYPVVRESFQLYGDICEVLAVLLDKFFDMEYPDCVKAFDAYASAAKQIDELVGFMPGARIRVWPGLQSIQRCRGLELSCWTHWRSL</sequence>
<protein>
    <submittedName>
        <fullName evidence="2">Clathrin assembly protein</fullName>
    </submittedName>
</protein>
<dbReference type="Pfam" id="PF07651">
    <property type="entry name" value="ANTH"/>
    <property type="match status" value="1"/>
</dbReference>
<dbReference type="GO" id="GO:0072583">
    <property type="term" value="P:clathrin-dependent endocytosis"/>
    <property type="evidence" value="ECO:0007669"/>
    <property type="project" value="InterPro"/>
</dbReference>
<dbReference type="PANTHER" id="PTHR22951">
    <property type="entry name" value="CLATHRIN ASSEMBLY PROTEIN"/>
    <property type="match status" value="1"/>
</dbReference>
<proteinExistence type="predicted"/>
<dbReference type="Gene3D" id="1.20.58.150">
    <property type="entry name" value="ANTH domain"/>
    <property type="match status" value="1"/>
</dbReference>
<reference evidence="2" key="1">
    <citation type="journal article" date="2019" name="Science">
        <title>Mutation of a bHLH transcription factor allowed almond domestication.</title>
        <authorList>
            <person name="Sanchez-Perez R."/>
            <person name="Pavan S."/>
            <person name="Mazzeo R."/>
            <person name="Moldovan C."/>
            <person name="Aiese Cigliano R."/>
            <person name="Del Cueto J."/>
            <person name="Ricciardi F."/>
            <person name="Lotti C."/>
            <person name="Ricciardi L."/>
            <person name="Dicenta F."/>
            <person name="Lopez-Marques R.L."/>
            <person name="Lindberg Moller B."/>
        </authorList>
    </citation>
    <scope>NUCLEOTIDE SEQUENCE</scope>
</reference>
<dbReference type="GO" id="GO:0030136">
    <property type="term" value="C:clathrin-coated vesicle"/>
    <property type="evidence" value="ECO:0007669"/>
    <property type="project" value="InterPro"/>
</dbReference>
<dbReference type="GO" id="GO:0005545">
    <property type="term" value="F:1-phosphatidylinositol binding"/>
    <property type="evidence" value="ECO:0007669"/>
    <property type="project" value="InterPro"/>
</dbReference>
<evidence type="ECO:0000259" key="1">
    <source>
        <dbReference type="Pfam" id="PF07651"/>
    </source>
</evidence>
<dbReference type="GO" id="GO:0005905">
    <property type="term" value="C:clathrin-coated pit"/>
    <property type="evidence" value="ECO:0007669"/>
    <property type="project" value="TreeGrafter"/>
</dbReference>
<feature type="domain" description="AP180 N-terminal homology (ANTH)" evidence="1">
    <location>
        <begin position="19"/>
        <end position="113"/>
    </location>
</feature>
<evidence type="ECO:0000313" key="2">
    <source>
        <dbReference type="EMBL" id="BBG95518.1"/>
    </source>
</evidence>
<gene>
    <name evidence="2" type="ORF">Prudu_004085</name>
</gene>
<dbReference type="GO" id="GO:0032050">
    <property type="term" value="F:clathrin heavy chain binding"/>
    <property type="evidence" value="ECO:0007669"/>
    <property type="project" value="TreeGrafter"/>
</dbReference>
<dbReference type="InterPro" id="IPR014712">
    <property type="entry name" value="ANTH_dom_sf"/>
</dbReference>